<evidence type="ECO:0000259" key="16">
    <source>
        <dbReference type="PROSITE" id="PS50262"/>
    </source>
</evidence>
<evidence type="ECO:0000256" key="4">
    <source>
        <dbReference type="ARBA" id="ARBA00022606"/>
    </source>
</evidence>
<keyword evidence="5 14" id="KW-0812">Transmembrane</keyword>
<dbReference type="InterPro" id="IPR017452">
    <property type="entry name" value="GPCR_Rhodpsn_7TM"/>
</dbReference>
<dbReference type="InterPro" id="IPR000725">
    <property type="entry name" value="Olfact_rcpt"/>
</dbReference>
<dbReference type="SUPFAM" id="SSF81321">
    <property type="entry name" value="Family A G protein-coupled receptor-like"/>
    <property type="match status" value="1"/>
</dbReference>
<keyword evidence="17" id="KW-1185">Reference proteome</keyword>
<dbReference type="InterPro" id="IPR050939">
    <property type="entry name" value="Olfactory_GPCR1"/>
</dbReference>
<evidence type="ECO:0000256" key="15">
    <source>
        <dbReference type="RuleBase" id="RU363047"/>
    </source>
</evidence>
<dbReference type="Pfam" id="PF13853">
    <property type="entry name" value="7tm_4"/>
    <property type="match status" value="1"/>
</dbReference>
<keyword evidence="7 15" id="KW-1133">Transmembrane helix</keyword>
<comment type="similarity">
    <text evidence="2 14">Belongs to the G-protein coupled receptor 1 family.</text>
</comment>
<dbReference type="PANTHER" id="PTHR24242:SF390">
    <property type="entry name" value="OLFACTORY RECEPTOR"/>
    <property type="match status" value="1"/>
</dbReference>
<evidence type="ECO:0000256" key="3">
    <source>
        <dbReference type="ARBA" id="ARBA00022475"/>
    </source>
</evidence>
<evidence type="ECO:0000313" key="18">
    <source>
        <dbReference type="RefSeq" id="XP_031747566.1"/>
    </source>
</evidence>
<evidence type="ECO:0000256" key="6">
    <source>
        <dbReference type="ARBA" id="ARBA00022725"/>
    </source>
</evidence>
<feature type="transmembrane region" description="Helical" evidence="15">
    <location>
        <begin position="100"/>
        <end position="119"/>
    </location>
</feature>
<feature type="transmembrane region" description="Helical" evidence="15">
    <location>
        <begin position="207"/>
        <end position="228"/>
    </location>
</feature>
<feature type="transmembrane region" description="Helical" evidence="15">
    <location>
        <begin position="24"/>
        <end position="47"/>
    </location>
</feature>
<keyword evidence="11 14" id="KW-0675">Receptor</keyword>
<dbReference type="AGR" id="Xenbase:XB-GENE-29092023"/>
<dbReference type="Xenbase" id="XB-GENE-29092023">
    <property type="gene designation" value="or16a3"/>
</dbReference>
<feature type="transmembrane region" description="Helical" evidence="15">
    <location>
        <begin position="272"/>
        <end position="291"/>
    </location>
</feature>
<accession>A0A8J1ISV9</accession>
<dbReference type="Proteomes" id="UP000008143">
    <property type="component" value="Chromosome 8"/>
</dbReference>
<organism evidence="17 18">
    <name type="scientific">Xenopus tropicalis</name>
    <name type="common">Western clawed frog</name>
    <name type="synonym">Silurana tropicalis</name>
    <dbReference type="NCBI Taxonomy" id="8364"/>
    <lineage>
        <taxon>Eukaryota</taxon>
        <taxon>Metazoa</taxon>
        <taxon>Chordata</taxon>
        <taxon>Craniata</taxon>
        <taxon>Vertebrata</taxon>
        <taxon>Euteleostomi</taxon>
        <taxon>Amphibia</taxon>
        <taxon>Batrachia</taxon>
        <taxon>Anura</taxon>
        <taxon>Pipoidea</taxon>
        <taxon>Pipidae</taxon>
        <taxon>Xenopodinae</taxon>
        <taxon>Xenopus</taxon>
        <taxon>Silurana</taxon>
    </lineage>
</organism>
<name>A0A8J1ISV9_XENTR</name>
<dbReference type="PRINTS" id="PR00237">
    <property type="entry name" value="GPCRRHODOPSN"/>
</dbReference>
<dbReference type="FunFam" id="1.20.1070.10:FF:000010">
    <property type="entry name" value="Olfactory receptor"/>
    <property type="match status" value="1"/>
</dbReference>
<dbReference type="InterPro" id="IPR000276">
    <property type="entry name" value="GPCR_Rhodpsn"/>
</dbReference>
<dbReference type="GO" id="GO:0004984">
    <property type="term" value="F:olfactory receptor activity"/>
    <property type="evidence" value="ECO:0007669"/>
    <property type="project" value="InterPro"/>
</dbReference>
<evidence type="ECO:0000256" key="2">
    <source>
        <dbReference type="ARBA" id="ARBA00010663"/>
    </source>
</evidence>
<dbReference type="GO" id="GO:0005886">
    <property type="term" value="C:plasma membrane"/>
    <property type="evidence" value="ECO:0007669"/>
    <property type="project" value="UniProtKB-SubCell"/>
</dbReference>
<dbReference type="FunFam" id="1.10.1220.70:FF:000001">
    <property type="entry name" value="Olfactory receptor"/>
    <property type="match status" value="1"/>
</dbReference>
<dbReference type="Gene3D" id="1.20.1070.10">
    <property type="entry name" value="Rhodopsin 7-helix transmembrane proteins"/>
    <property type="match status" value="1"/>
</dbReference>
<gene>
    <name evidence="19" type="primary">or16a3</name>
    <name evidence="18" type="synonym">LOC116406795</name>
</gene>
<proteinExistence type="inferred from homology"/>
<feature type="transmembrane region" description="Helical" evidence="15">
    <location>
        <begin position="139"/>
        <end position="162"/>
    </location>
</feature>
<dbReference type="PROSITE" id="PS00237">
    <property type="entry name" value="G_PROTEIN_RECEP_F1_1"/>
    <property type="match status" value="1"/>
</dbReference>
<dbReference type="RefSeq" id="XP_031747566.1">
    <property type="nucleotide sequence ID" value="XM_031891706.1"/>
</dbReference>
<feature type="transmembrane region" description="Helical" evidence="15">
    <location>
        <begin position="240"/>
        <end position="260"/>
    </location>
</feature>
<evidence type="ECO:0000256" key="10">
    <source>
        <dbReference type="ARBA" id="ARBA00023157"/>
    </source>
</evidence>
<keyword evidence="12" id="KW-0325">Glycoprotein</keyword>
<keyword evidence="6 15" id="KW-0552">Olfaction</keyword>
<evidence type="ECO:0000256" key="12">
    <source>
        <dbReference type="ARBA" id="ARBA00023180"/>
    </source>
</evidence>
<evidence type="ECO:0000313" key="17">
    <source>
        <dbReference type="Proteomes" id="UP000008143"/>
    </source>
</evidence>
<dbReference type="KEGG" id="xtr:116406795"/>
<sequence>MDNNNKTLFQQVVLLGFQLPRFKIPFFILVLILYSVALSSNVTIVGLVSSSPSLHHPMFFFLSHLSLSDIILTIDIVPMMLHGICNGGITIPMFACITQFQFFAIALTSECLLLAVMSYDRYLAICSPFHYITIMGTKLQYQLVISCWLLSFTISFVTVLFISKLEFCGSNIINHFFCDFVPLLRLSCSDTSIVEIENLALATPTTLFPVLFITATYICIFVTIFRIPSITGRQKAFSTCSSHLSVVGIFFGTLVTLYVVPSNGHSLSANKVLSLLYTLVTPLFNPLIYCLRNQEIRAAFQRYWQLKCLNKFIGKL</sequence>
<evidence type="ECO:0000256" key="14">
    <source>
        <dbReference type="RuleBase" id="RU000688"/>
    </source>
</evidence>
<keyword evidence="4 15" id="KW-0716">Sensory transduction</keyword>
<keyword evidence="13 14" id="KW-0807">Transducer</keyword>
<evidence type="ECO:0000256" key="5">
    <source>
        <dbReference type="ARBA" id="ARBA00022692"/>
    </source>
</evidence>
<feature type="domain" description="G-protein coupled receptors family 1 profile" evidence="16">
    <location>
        <begin position="40"/>
        <end position="289"/>
    </location>
</feature>
<comment type="subcellular location">
    <subcellularLocation>
        <location evidence="1 15">Cell membrane</location>
        <topology evidence="1 15">Multi-pass membrane protein</topology>
    </subcellularLocation>
</comment>
<dbReference type="OMA" id="SPFHYIT"/>
<evidence type="ECO:0000256" key="1">
    <source>
        <dbReference type="ARBA" id="ARBA00004651"/>
    </source>
</evidence>
<evidence type="ECO:0000256" key="13">
    <source>
        <dbReference type="ARBA" id="ARBA00023224"/>
    </source>
</evidence>
<evidence type="ECO:0000256" key="8">
    <source>
        <dbReference type="ARBA" id="ARBA00023040"/>
    </source>
</evidence>
<feature type="transmembrane region" description="Helical" evidence="15">
    <location>
        <begin position="59"/>
        <end position="80"/>
    </location>
</feature>
<dbReference type="PANTHER" id="PTHR24242">
    <property type="entry name" value="G-PROTEIN COUPLED RECEPTOR"/>
    <property type="match status" value="1"/>
</dbReference>
<keyword evidence="9 15" id="KW-0472">Membrane</keyword>
<keyword evidence="10" id="KW-1015">Disulfide bond</keyword>
<dbReference type="PROSITE" id="PS50262">
    <property type="entry name" value="G_PROTEIN_RECEP_F1_2"/>
    <property type="match status" value="1"/>
</dbReference>
<dbReference type="PRINTS" id="PR00245">
    <property type="entry name" value="OLFACTORYR"/>
</dbReference>
<dbReference type="AlphaFoldDB" id="A0A8J1ISV9"/>
<evidence type="ECO:0000256" key="7">
    <source>
        <dbReference type="ARBA" id="ARBA00022989"/>
    </source>
</evidence>
<protein>
    <recommendedName>
        <fullName evidence="15">Olfactory receptor</fullName>
    </recommendedName>
</protein>
<evidence type="ECO:0000256" key="9">
    <source>
        <dbReference type="ARBA" id="ARBA00023136"/>
    </source>
</evidence>
<reference evidence="18" key="1">
    <citation type="submission" date="2025-08" db="UniProtKB">
        <authorList>
            <consortium name="RefSeq"/>
        </authorList>
    </citation>
    <scope>IDENTIFICATION</scope>
    <source>
        <strain evidence="18">Nigerian</strain>
        <tissue evidence="18">Liver and blood</tissue>
    </source>
</reference>
<keyword evidence="8 14" id="KW-0297">G-protein coupled receptor</keyword>
<evidence type="ECO:0000256" key="11">
    <source>
        <dbReference type="ARBA" id="ARBA00023170"/>
    </source>
</evidence>
<evidence type="ECO:0000313" key="19">
    <source>
        <dbReference type="Xenbase" id="XB-GENE-29092023"/>
    </source>
</evidence>
<dbReference type="OrthoDB" id="5967130at2759"/>
<keyword evidence="3 15" id="KW-1003">Cell membrane</keyword>
<dbReference type="GO" id="GO:0004930">
    <property type="term" value="F:G protein-coupled receptor activity"/>
    <property type="evidence" value="ECO:0007669"/>
    <property type="project" value="UniProtKB-KW"/>
</dbReference>